<feature type="transmembrane region" description="Helical" evidence="5">
    <location>
        <begin position="195"/>
        <end position="214"/>
    </location>
</feature>
<comment type="subcellular location">
    <subcellularLocation>
        <location evidence="1">Membrane</location>
        <topology evidence="1">Multi-pass membrane protein</topology>
    </subcellularLocation>
</comment>
<feature type="transmembrane region" description="Helical" evidence="5">
    <location>
        <begin position="164"/>
        <end position="183"/>
    </location>
</feature>
<proteinExistence type="predicted"/>
<accession>A0A9N9CVI9</accession>
<feature type="transmembrane region" description="Helical" evidence="5">
    <location>
        <begin position="122"/>
        <end position="144"/>
    </location>
</feature>
<keyword evidence="4 5" id="KW-0472">Membrane</keyword>
<evidence type="ECO:0000313" key="7">
    <source>
        <dbReference type="Proteomes" id="UP000789759"/>
    </source>
</evidence>
<name>A0A9N9CVI9_9GLOM</name>
<sequence length="273" mass="29844">MAESYNNRHLSGIGGLLPSKDISAETGDSQISPSNNNEKEKVLNKFSGAGYNINQIIGAGIFQTPGFIWWQIQSPGIALILWVVGGIVSLFGGLVYIKLSIRAFPRGIGEQIYIDDAFKRNLGHIFSFVAIFAIFPGAIIADSYTFARYLLYAIQGNSYDDNKIIPAIVAIIMLAIVIAYQIYSNKLSVYINQTLALIKIMALLIISIAGLVNLSNASNWNTIFNRYSLTLGDYSDAMIKESFDNAIALRFVGDDNLKKSFMSALVAISAFGV</sequence>
<dbReference type="PANTHER" id="PTHR11785:SF353">
    <property type="entry name" value="METHIONINE TRANSPORTER (EUROFUNG)"/>
    <property type="match status" value="1"/>
</dbReference>
<dbReference type="InterPro" id="IPR002293">
    <property type="entry name" value="AA/rel_permease1"/>
</dbReference>
<gene>
    <name evidence="6" type="ORF">CPELLU_LOCUS7532</name>
</gene>
<keyword evidence="7" id="KW-1185">Reference proteome</keyword>
<dbReference type="GO" id="GO:0016020">
    <property type="term" value="C:membrane"/>
    <property type="evidence" value="ECO:0007669"/>
    <property type="project" value="UniProtKB-SubCell"/>
</dbReference>
<dbReference type="EMBL" id="CAJVQA010005081">
    <property type="protein sequence ID" value="CAG8612647.1"/>
    <property type="molecule type" value="Genomic_DNA"/>
</dbReference>
<comment type="caution">
    <text evidence="6">The sequence shown here is derived from an EMBL/GenBank/DDBJ whole genome shotgun (WGS) entry which is preliminary data.</text>
</comment>
<evidence type="ECO:0000256" key="1">
    <source>
        <dbReference type="ARBA" id="ARBA00004141"/>
    </source>
</evidence>
<dbReference type="GO" id="GO:0015179">
    <property type="term" value="F:L-amino acid transmembrane transporter activity"/>
    <property type="evidence" value="ECO:0007669"/>
    <property type="project" value="TreeGrafter"/>
</dbReference>
<feature type="transmembrane region" description="Helical" evidence="5">
    <location>
        <begin position="79"/>
        <end position="101"/>
    </location>
</feature>
<keyword evidence="2 5" id="KW-0812">Transmembrane</keyword>
<evidence type="ECO:0000256" key="2">
    <source>
        <dbReference type="ARBA" id="ARBA00022692"/>
    </source>
</evidence>
<evidence type="ECO:0000256" key="3">
    <source>
        <dbReference type="ARBA" id="ARBA00022989"/>
    </source>
</evidence>
<evidence type="ECO:0000313" key="6">
    <source>
        <dbReference type="EMBL" id="CAG8612647.1"/>
    </source>
</evidence>
<dbReference type="AlphaFoldDB" id="A0A9N9CVI9"/>
<protein>
    <submittedName>
        <fullName evidence="6">16883_t:CDS:1</fullName>
    </submittedName>
</protein>
<dbReference type="Proteomes" id="UP000789759">
    <property type="component" value="Unassembled WGS sequence"/>
</dbReference>
<dbReference type="Pfam" id="PF13520">
    <property type="entry name" value="AA_permease_2"/>
    <property type="match status" value="1"/>
</dbReference>
<evidence type="ECO:0000256" key="4">
    <source>
        <dbReference type="ARBA" id="ARBA00023136"/>
    </source>
</evidence>
<reference evidence="6" key="1">
    <citation type="submission" date="2021-06" db="EMBL/GenBank/DDBJ databases">
        <authorList>
            <person name="Kallberg Y."/>
            <person name="Tangrot J."/>
            <person name="Rosling A."/>
        </authorList>
    </citation>
    <scope>NUCLEOTIDE SEQUENCE</scope>
    <source>
        <strain evidence="6">FL966</strain>
    </source>
</reference>
<dbReference type="OrthoDB" id="10062876at2759"/>
<evidence type="ECO:0000256" key="5">
    <source>
        <dbReference type="SAM" id="Phobius"/>
    </source>
</evidence>
<organism evidence="6 7">
    <name type="scientific">Cetraspora pellucida</name>
    <dbReference type="NCBI Taxonomy" id="1433469"/>
    <lineage>
        <taxon>Eukaryota</taxon>
        <taxon>Fungi</taxon>
        <taxon>Fungi incertae sedis</taxon>
        <taxon>Mucoromycota</taxon>
        <taxon>Glomeromycotina</taxon>
        <taxon>Glomeromycetes</taxon>
        <taxon>Diversisporales</taxon>
        <taxon>Gigasporaceae</taxon>
        <taxon>Cetraspora</taxon>
    </lineage>
</organism>
<keyword evidence="3 5" id="KW-1133">Transmembrane helix</keyword>
<dbReference type="Gene3D" id="1.20.1740.10">
    <property type="entry name" value="Amino acid/polyamine transporter I"/>
    <property type="match status" value="1"/>
</dbReference>
<dbReference type="PANTHER" id="PTHR11785">
    <property type="entry name" value="AMINO ACID TRANSPORTER"/>
    <property type="match status" value="1"/>
</dbReference>
<dbReference type="InterPro" id="IPR050598">
    <property type="entry name" value="AminoAcid_Transporter"/>
</dbReference>